<gene>
    <name evidence="10" type="ORF">ACFSQW_18165</name>
</gene>
<evidence type="ECO:0000313" key="10">
    <source>
        <dbReference type="EMBL" id="MFD2556326.1"/>
    </source>
</evidence>
<evidence type="ECO:0000256" key="1">
    <source>
        <dbReference type="ARBA" id="ARBA00000085"/>
    </source>
</evidence>
<evidence type="ECO:0000256" key="3">
    <source>
        <dbReference type="ARBA" id="ARBA00022553"/>
    </source>
</evidence>
<dbReference type="SUPFAM" id="SSF55874">
    <property type="entry name" value="ATPase domain of HSP90 chaperone/DNA topoisomerase II/histidine kinase"/>
    <property type="match status" value="1"/>
</dbReference>
<keyword evidence="5 10" id="KW-0418">Kinase</keyword>
<dbReference type="CDD" id="cd00082">
    <property type="entry name" value="HisKA"/>
    <property type="match status" value="1"/>
</dbReference>
<dbReference type="SUPFAM" id="SSF47384">
    <property type="entry name" value="Homodimeric domain of signal transducing histidine kinase"/>
    <property type="match status" value="1"/>
</dbReference>
<feature type="domain" description="Histidine kinase" evidence="9">
    <location>
        <begin position="121"/>
        <end position="337"/>
    </location>
</feature>
<dbReference type="Gene3D" id="1.10.287.130">
    <property type="match status" value="1"/>
</dbReference>
<evidence type="ECO:0000256" key="8">
    <source>
        <dbReference type="SAM" id="Phobius"/>
    </source>
</evidence>
<evidence type="ECO:0000256" key="5">
    <source>
        <dbReference type="ARBA" id="ARBA00022777"/>
    </source>
</evidence>
<protein>
    <recommendedName>
        <fullName evidence="2">histidine kinase</fullName>
        <ecNumber evidence="2">2.7.13.3</ecNumber>
    </recommendedName>
</protein>
<dbReference type="Proteomes" id="UP001597440">
    <property type="component" value="Unassembled WGS sequence"/>
</dbReference>
<dbReference type="Gene3D" id="3.30.565.10">
    <property type="entry name" value="Histidine kinase-like ATPase, C-terminal domain"/>
    <property type="match status" value="1"/>
</dbReference>
<dbReference type="InterPro" id="IPR003661">
    <property type="entry name" value="HisK_dim/P_dom"/>
</dbReference>
<dbReference type="EMBL" id="JBHULD010000018">
    <property type="protein sequence ID" value="MFD2556326.1"/>
    <property type="molecule type" value="Genomic_DNA"/>
</dbReference>
<keyword evidence="11" id="KW-1185">Reference proteome</keyword>
<dbReference type="InterPro" id="IPR005467">
    <property type="entry name" value="His_kinase_dom"/>
</dbReference>
<keyword evidence="8" id="KW-0472">Membrane</keyword>
<evidence type="ECO:0000256" key="2">
    <source>
        <dbReference type="ARBA" id="ARBA00012438"/>
    </source>
</evidence>
<keyword evidence="6" id="KW-0902">Two-component regulatory system</keyword>
<dbReference type="InterPro" id="IPR036890">
    <property type="entry name" value="HATPase_C_sf"/>
</dbReference>
<organism evidence="10 11">
    <name type="scientific">Sphingobacterium tabacisoli</name>
    <dbReference type="NCBI Taxonomy" id="2044855"/>
    <lineage>
        <taxon>Bacteria</taxon>
        <taxon>Pseudomonadati</taxon>
        <taxon>Bacteroidota</taxon>
        <taxon>Sphingobacteriia</taxon>
        <taxon>Sphingobacteriales</taxon>
        <taxon>Sphingobacteriaceae</taxon>
        <taxon>Sphingobacterium</taxon>
    </lineage>
</organism>
<dbReference type="PANTHER" id="PTHR45453:SF1">
    <property type="entry name" value="PHOSPHATE REGULON SENSOR PROTEIN PHOR"/>
    <property type="match status" value="1"/>
</dbReference>
<dbReference type="Pfam" id="PF02518">
    <property type="entry name" value="HATPase_c"/>
    <property type="match status" value="1"/>
</dbReference>
<dbReference type="RefSeq" id="WP_210352608.1">
    <property type="nucleotide sequence ID" value="NZ_JAEQMU010000001.1"/>
</dbReference>
<keyword evidence="3" id="KW-0597">Phosphoprotein</keyword>
<accession>A0ABW5L8Z2</accession>
<feature type="transmembrane region" description="Helical" evidence="8">
    <location>
        <begin position="51"/>
        <end position="74"/>
    </location>
</feature>
<evidence type="ECO:0000313" key="11">
    <source>
        <dbReference type="Proteomes" id="UP001597440"/>
    </source>
</evidence>
<proteinExistence type="predicted"/>
<keyword evidence="8" id="KW-0812">Transmembrane</keyword>
<evidence type="ECO:0000259" key="9">
    <source>
        <dbReference type="PROSITE" id="PS50109"/>
    </source>
</evidence>
<evidence type="ECO:0000256" key="6">
    <source>
        <dbReference type="ARBA" id="ARBA00023012"/>
    </source>
</evidence>
<evidence type="ECO:0000256" key="7">
    <source>
        <dbReference type="SAM" id="Coils"/>
    </source>
</evidence>
<keyword evidence="4" id="KW-0808">Transferase</keyword>
<dbReference type="PANTHER" id="PTHR45453">
    <property type="entry name" value="PHOSPHATE REGULON SENSOR PROTEIN PHOR"/>
    <property type="match status" value="1"/>
</dbReference>
<keyword evidence="8" id="KW-1133">Transmembrane helix</keyword>
<dbReference type="GO" id="GO:0016301">
    <property type="term" value="F:kinase activity"/>
    <property type="evidence" value="ECO:0007669"/>
    <property type="project" value="UniProtKB-KW"/>
</dbReference>
<dbReference type="SMART" id="SM00387">
    <property type="entry name" value="HATPase_c"/>
    <property type="match status" value="1"/>
</dbReference>
<comment type="caution">
    <text evidence="10">The sequence shown here is derived from an EMBL/GenBank/DDBJ whole genome shotgun (WGS) entry which is preliminary data.</text>
</comment>
<dbReference type="InterPro" id="IPR050351">
    <property type="entry name" value="BphY/WalK/GraS-like"/>
</dbReference>
<dbReference type="InterPro" id="IPR003594">
    <property type="entry name" value="HATPase_dom"/>
</dbReference>
<name>A0ABW5L8Z2_9SPHI</name>
<keyword evidence="7" id="KW-0175">Coiled coil</keyword>
<dbReference type="EC" id="2.7.13.3" evidence="2"/>
<evidence type="ECO:0000256" key="4">
    <source>
        <dbReference type="ARBA" id="ARBA00022679"/>
    </source>
</evidence>
<sequence length="338" mass="38219">MSDDKEILDIRKVGNNFFMTLIVFRSQFLSKFGVQIIHQTILVTALESETIINILLAGIVVSKTIIFILAYQLVKKNRVLKTEKIKLEEANSELVKQSLDIKNYVEELKAAENFKTKVLSIASHDLRAPFASMESLLKLESLCLMGRQELEAFFETLRQEVEKSRIMLDEVLLWTESQLRDSIENKATLNLNTEIDKLLNQFSYDIKKQGKTVINNIDQNSYLNINEPIFTFVVRNVISNAIKYGRPNGVISVDHVKKESGECGVVILNESEELADHAIQNLNHGKSWERRKMTGSNGSGLGISLCKDLFKRIGGIIYFENKIGKGIAVTIIFPAGSY</sequence>
<comment type="catalytic activity">
    <reaction evidence="1">
        <text>ATP + protein L-histidine = ADP + protein N-phospho-L-histidine.</text>
        <dbReference type="EC" id="2.7.13.3"/>
    </reaction>
</comment>
<dbReference type="PROSITE" id="PS50109">
    <property type="entry name" value="HIS_KIN"/>
    <property type="match status" value="1"/>
</dbReference>
<reference evidence="11" key="1">
    <citation type="journal article" date="2019" name="Int. J. Syst. Evol. Microbiol.">
        <title>The Global Catalogue of Microorganisms (GCM) 10K type strain sequencing project: providing services to taxonomists for standard genome sequencing and annotation.</title>
        <authorList>
            <consortium name="The Broad Institute Genomics Platform"/>
            <consortium name="The Broad Institute Genome Sequencing Center for Infectious Disease"/>
            <person name="Wu L."/>
            <person name="Ma J."/>
        </authorList>
    </citation>
    <scope>NUCLEOTIDE SEQUENCE [LARGE SCALE GENOMIC DNA]</scope>
    <source>
        <strain evidence="11">KCTC 52298</strain>
    </source>
</reference>
<dbReference type="InterPro" id="IPR036097">
    <property type="entry name" value="HisK_dim/P_sf"/>
</dbReference>
<feature type="coiled-coil region" evidence="7">
    <location>
        <begin position="73"/>
        <end position="107"/>
    </location>
</feature>